<sequence length="174" mass="19625">MLLSGQHMDALFIDPDVRGCGVGRVLVEHALSMAPELTTNVNEQNEQAVGFYKKVGFKVTGRSEVDDLGKPYPLLNLAYVGNKPPPIVLSCLRKLDKTRQRRIRHFFLRQCKKGHPDGWPFALFDAWQVYGGRPARHPPGRCFATFKSAPGGFVLLRRAFTDKQQIKQKAQSFD</sequence>
<evidence type="ECO:0000313" key="5">
    <source>
        <dbReference type="Proteomes" id="UP000254052"/>
    </source>
</evidence>
<protein>
    <submittedName>
        <fullName evidence="4">Putative acetyltransferase</fullName>
        <ecNumber evidence="4">2.3.1.-</ecNumber>
    </submittedName>
</protein>
<dbReference type="InterPro" id="IPR016181">
    <property type="entry name" value="Acyl_CoA_acyltransferase"/>
</dbReference>
<keyword evidence="1 4" id="KW-0808">Transferase</keyword>
<accession>A0A377CYV7</accession>
<name>A0A377CYV7_ECOLX</name>
<dbReference type="SUPFAM" id="SSF55729">
    <property type="entry name" value="Acyl-CoA N-acyltransferases (Nat)"/>
    <property type="match status" value="1"/>
</dbReference>
<keyword evidence="2 4" id="KW-0012">Acyltransferase</keyword>
<dbReference type="EC" id="2.3.1.-" evidence="4"/>
<evidence type="ECO:0000259" key="3">
    <source>
        <dbReference type="PROSITE" id="PS51186"/>
    </source>
</evidence>
<dbReference type="NCBIfam" id="NF007807">
    <property type="entry name" value="PRK10514.1"/>
    <property type="match status" value="1"/>
</dbReference>
<dbReference type="PROSITE" id="PS51186">
    <property type="entry name" value="GNAT"/>
    <property type="match status" value="1"/>
</dbReference>
<evidence type="ECO:0000313" key="4">
    <source>
        <dbReference type="EMBL" id="STM08366.1"/>
    </source>
</evidence>
<dbReference type="Proteomes" id="UP000254052">
    <property type="component" value="Unassembled WGS sequence"/>
</dbReference>
<dbReference type="CDD" id="cd04301">
    <property type="entry name" value="NAT_SF"/>
    <property type="match status" value="1"/>
</dbReference>
<evidence type="ECO:0000256" key="2">
    <source>
        <dbReference type="ARBA" id="ARBA00023315"/>
    </source>
</evidence>
<reference evidence="4 5" key="1">
    <citation type="submission" date="2018-06" db="EMBL/GenBank/DDBJ databases">
        <authorList>
            <consortium name="Pathogen Informatics"/>
            <person name="Doyle S."/>
        </authorList>
    </citation>
    <scope>NUCLEOTIDE SEQUENCE [LARGE SCALE GENOMIC DNA]</scope>
    <source>
        <strain evidence="4 5">NCTC9962</strain>
    </source>
</reference>
<dbReference type="PANTHER" id="PTHR43800">
    <property type="entry name" value="PEPTIDYL-LYSINE N-ACETYLTRANSFERASE YJAB"/>
    <property type="match status" value="1"/>
</dbReference>
<dbReference type="Gene3D" id="3.40.630.30">
    <property type="match status" value="1"/>
</dbReference>
<dbReference type="InterPro" id="IPR000182">
    <property type="entry name" value="GNAT_dom"/>
</dbReference>
<dbReference type="Pfam" id="PF13673">
    <property type="entry name" value="Acetyltransf_10"/>
    <property type="match status" value="1"/>
</dbReference>
<dbReference type="EMBL" id="UGED01000014">
    <property type="protein sequence ID" value="STM08366.1"/>
    <property type="molecule type" value="Genomic_DNA"/>
</dbReference>
<dbReference type="GO" id="GO:0016747">
    <property type="term" value="F:acyltransferase activity, transferring groups other than amino-acyl groups"/>
    <property type="evidence" value="ECO:0007669"/>
    <property type="project" value="InterPro"/>
</dbReference>
<organism evidence="4 5">
    <name type="scientific">Escherichia coli</name>
    <dbReference type="NCBI Taxonomy" id="562"/>
    <lineage>
        <taxon>Bacteria</taxon>
        <taxon>Pseudomonadati</taxon>
        <taxon>Pseudomonadota</taxon>
        <taxon>Gammaproteobacteria</taxon>
        <taxon>Enterobacterales</taxon>
        <taxon>Enterobacteriaceae</taxon>
        <taxon>Escherichia</taxon>
    </lineage>
</organism>
<evidence type="ECO:0000256" key="1">
    <source>
        <dbReference type="ARBA" id="ARBA00022679"/>
    </source>
</evidence>
<feature type="domain" description="N-acetyltransferase" evidence="3">
    <location>
        <begin position="1"/>
        <end position="86"/>
    </location>
</feature>
<dbReference type="AlphaFoldDB" id="A0A377CYV7"/>
<dbReference type="PANTHER" id="PTHR43800:SF1">
    <property type="entry name" value="PEPTIDYL-LYSINE N-ACETYLTRANSFERASE YJAB"/>
    <property type="match status" value="1"/>
</dbReference>
<proteinExistence type="predicted"/>
<gene>
    <name evidence="4" type="primary">yjaB_3</name>
    <name evidence="4" type="ORF">NCTC9962_05966</name>
</gene>